<keyword evidence="1" id="KW-0472">Membrane</keyword>
<evidence type="ECO:0000313" key="3">
    <source>
        <dbReference type="EMBL" id="OHT00249.1"/>
    </source>
</evidence>
<dbReference type="GO" id="GO:0000055">
    <property type="term" value="P:ribosomal large subunit export from nucleus"/>
    <property type="evidence" value="ECO:0007669"/>
    <property type="project" value="TreeGrafter"/>
</dbReference>
<protein>
    <recommendedName>
        <fullName evidence="2">Exportin-1/Importin-beta-like domain-containing protein</fullName>
    </recommendedName>
</protein>
<dbReference type="Gene3D" id="1.25.10.10">
    <property type="entry name" value="Leucine-rich Repeat Variant"/>
    <property type="match status" value="1"/>
</dbReference>
<dbReference type="EMBL" id="MLAK01000963">
    <property type="protein sequence ID" value="OHT00249.1"/>
    <property type="molecule type" value="Genomic_DNA"/>
</dbReference>
<dbReference type="SUPFAM" id="SSF48371">
    <property type="entry name" value="ARM repeat"/>
    <property type="match status" value="2"/>
</dbReference>
<dbReference type="Proteomes" id="UP000179807">
    <property type="component" value="Unassembled WGS sequence"/>
</dbReference>
<proteinExistence type="predicted"/>
<evidence type="ECO:0000256" key="1">
    <source>
        <dbReference type="SAM" id="Phobius"/>
    </source>
</evidence>
<dbReference type="GeneID" id="94843566"/>
<comment type="caution">
    <text evidence="3">The sequence shown here is derived from an EMBL/GenBank/DDBJ whole genome shotgun (WGS) entry which is preliminary data.</text>
</comment>
<dbReference type="InterPro" id="IPR040485">
    <property type="entry name" value="XPO1_repeat_3"/>
</dbReference>
<dbReference type="InterPro" id="IPR016024">
    <property type="entry name" value="ARM-type_fold"/>
</dbReference>
<dbReference type="AlphaFoldDB" id="A0A1J4JMA7"/>
<dbReference type="InterPro" id="IPR013598">
    <property type="entry name" value="Exportin-1/Importin-b-like"/>
</dbReference>
<sequence>MEQLLDPNIPIDLNLLNQATIMMYQQNNPQAIHTVESVTQRDDFITHFDKVLMGNYSTGLKYIMLTEFKKFVAQKWESLSDEQTTHYRNFIATFIADISDTGREPTLLPLANIALINILLYEWPNKWPEFIPNILSLAQMSPNCCKNTMQILAMLVEDFTDFADNTLTTIRQAEMHGSFNEQFTLLLPMIQNALSSGNDELIIQTLKSIYVFLSVIPQEVIFTPEISGIITQNLLPNPKFLIHSISIICASPLSQIMSENSTFNFFHSIINCLRGIFVSDDMFNIDTKSQTSPKDFIHSFITAITKYISPISIMLAYPENSEPYEICLWWLYKITEQINISEDGLVDFAELIEFWHTLSRALYYDLSANHDIAPLFVPLLSNLRRFLLSTMVQSPSNGSNYINDEGLHYSKYDIYSQESNIYNSMRESIVFLYHINPEDLVSAIYEKLEQIKSEWNPDAINHFSWAIGAIPGTITEQQEMKVIAEILQTFMAMNQQITNIEQKAVVTSAILHICSQYGQLISKHYELLKIVINKMVEFTQIPIEQVQTAAVQALLHVSRYSTTTLSSKQHNEEQSIIESMFSNIQQLISPLTKENVISMIEFFSYLINSVPNEQLKKEMASTLANIANSQLQSLCQNVQLLDENWYNSFIFIIDCNRQFVSHLYPTFSKYFVEISPIFLQIYTQASTALNNLAAYPSSHQFANLQRIKSAIIKIHTEFIDYCGKEKILTEVAVNPILNIFISDYANSQVKTPEILGIVSSTCQRITEFFKTKYDVIMEGILKPSLPFLSDYGVFPDIWPHFNRFLSMYFSQEIDFLMSNSESLMVMLNLLKATISHPVQSVAENGIMALSALISSVDYPPQTQGKREFFNIISIDVFVFIASVLIDGVHKFLFNHIMNLMRRLIQMEAVQSRANELFQGFCCLLPNRPPKEIHTLIEKMVELSTSQYTAFKDLIRNFLVLAKKYAPCDPAMYKKEAEEIELQLQEKKKVPGLVPDQDLMSESQNVAKNLANMFSSFEF</sequence>
<dbReference type="PANTHER" id="PTHR11223:SF2">
    <property type="entry name" value="EXPORTIN-1"/>
    <property type="match status" value="1"/>
</dbReference>
<dbReference type="GO" id="GO:0000056">
    <property type="term" value="P:ribosomal small subunit export from nucleus"/>
    <property type="evidence" value="ECO:0007669"/>
    <property type="project" value="TreeGrafter"/>
</dbReference>
<dbReference type="VEuPathDB" id="TrichDB:TRFO_33066"/>
<dbReference type="Pfam" id="PF18787">
    <property type="entry name" value="CRM1_repeat_3"/>
    <property type="match status" value="1"/>
</dbReference>
<keyword evidence="1" id="KW-1133">Transmembrane helix</keyword>
<dbReference type="PANTHER" id="PTHR11223">
    <property type="entry name" value="EXPORTIN 1/5"/>
    <property type="match status" value="1"/>
</dbReference>
<dbReference type="GO" id="GO:0005049">
    <property type="term" value="F:nuclear export signal receptor activity"/>
    <property type="evidence" value="ECO:0007669"/>
    <property type="project" value="InterPro"/>
</dbReference>
<name>A0A1J4JMA7_9EUKA</name>
<dbReference type="GO" id="GO:0005737">
    <property type="term" value="C:cytoplasm"/>
    <property type="evidence" value="ECO:0007669"/>
    <property type="project" value="TreeGrafter"/>
</dbReference>
<reference evidence="3" key="1">
    <citation type="submission" date="2016-10" db="EMBL/GenBank/DDBJ databases">
        <authorList>
            <person name="Benchimol M."/>
            <person name="Almeida L.G."/>
            <person name="Vasconcelos A.T."/>
            <person name="Perreira-Neves A."/>
            <person name="Rosa I.A."/>
            <person name="Tasca T."/>
            <person name="Bogo M.R."/>
            <person name="de Souza W."/>
        </authorList>
    </citation>
    <scope>NUCLEOTIDE SEQUENCE [LARGE SCALE GENOMIC DNA]</scope>
    <source>
        <strain evidence="3">K</strain>
    </source>
</reference>
<dbReference type="InterPro" id="IPR011989">
    <property type="entry name" value="ARM-like"/>
</dbReference>
<dbReference type="GO" id="GO:0006611">
    <property type="term" value="P:protein export from nucleus"/>
    <property type="evidence" value="ECO:0007669"/>
    <property type="project" value="InterPro"/>
</dbReference>
<dbReference type="Pfam" id="PF08389">
    <property type="entry name" value="Xpo1"/>
    <property type="match status" value="1"/>
</dbReference>
<accession>A0A1J4JMA7</accession>
<feature type="transmembrane region" description="Helical" evidence="1">
    <location>
        <begin position="868"/>
        <end position="893"/>
    </location>
</feature>
<keyword evidence="4" id="KW-1185">Reference proteome</keyword>
<dbReference type="GO" id="GO:0005634">
    <property type="term" value="C:nucleus"/>
    <property type="evidence" value="ECO:0007669"/>
    <property type="project" value="TreeGrafter"/>
</dbReference>
<keyword evidence="1" id="KW-0812">Transmembrane</keyword>
<evidence type="ECO:0000313" key="4">
    <source>
        <dbReference type="Proteomes" id="UP000179807"/>
    </source>
</evidence>
<organism evidence="3 4">
    <name type="scientific">Tritrichomonas foetus</name>
    <dbReference type="NCBI Taxonomy" id="1144522"/>
    <lineage>
        <taxon>Eukaryota</taxon>
        <taxon>Metamonada</taxon>
        <taxon>Parabasalia</taxon>
        <taxon>Tritrichomonadida</taxon>
        <taxon>Tritrichomonadidae</taxon>
        <taxon>Tritrichomonas</taxon>
    </lineage>
</organism>
<dbReference type="InterPro" id="IPR045065">
    <property type="entry name" value="XPO1/5"/>
</dbReference>
<gene>
    <name evidence="3" type="ORF">TRFO_33066</name>
</gene>
<dbReference type="OrthoDB" id="27218at2759"/>
<evidence type="ECO:0000259" key="2">
    <source>
        <dbReference type="Pfam" id="PF08389"/>
    </source>
</evidence>
<feature type="domain" description="Exportin-1/Importin-beta-like" evidence="2">
    <location>
        <begin position="111"/>
        <end position="247"/>
    </location>
</feature>
<dbReference type="RefSeq" id="XP_068353385.1">
    <property type="nucleotide sequence ID" value="XM_068508862.1"/>
</dbReference>